<gene>
    <name evidence="7" type="ORF">B0I18_10923</name>
</gene>
<evidence type="ECO:0000313" key="8">
    <source>
        <dbReference type="Proteomes" id="UP000240572"/>
    </source>
</evidence>
<evidence type="ECO:0000256" key="2">
    <source>
        <dbReference type="ARBA" id="ARBA00023136"/>
    </source>
</evidence>
<dbReference type="PRINTS" id="PR01021">
    <property type="entry name" value="OMPADOMAIN"/>
</dbReference>
<name>A0A2P8CYH7_9BACT</name>
<evidence type="ECO:0000256" key="5">
    <source>
        <dbReference type="SAM" id="Phobius"/>
    </source>
</evidence>
<dbReference type="Pfam" id="PF06078">
    <property type="entry name" value="DUF937"/>
    <property type="match status" value="1"/>
</dbReference>
<organism evidence="7 8">
    <name type="scientific">Taibaiella chishuiensis</name>
    <dbReference type="NCBI Taxonomy" id="1434707"/>
    <lineage>
        <taxon>Bacteria</taxon>
        <taxon>Pseudomonadati</taxon>
        <taxon>Bacteroidota</taxon>
        <taxon>Chitinophagia</taxon>
        <taxon>Chitinophagales</taxon>
        <taxon>Chitinophagaceae</taxon>
        <taxon>Taibaiella</taxon>
    </lineage>
</organism>
<keyword evidence="8" id="KW-1185">Reference proteome</keyword>
<evidence type="ECO:0000313" key="7">
    <source>
        <dbReference type="EMBL" id="PSK90018.1"/>
    </source>
</evidence>
<feature type="transmembrane region" description="Helical" evidence="5">
    <location>
        <begin position="218"/>
        <end position="236"/>
    </location>
</feature>
<dbReference type="Proteomes" id="UP000240572">
    <property type="component" value="Unassembled WGS sequence"/>
</dbReference>
<dbReference type="InterPro" id="IPR050330">
    <property type="entry name" value="Bact_OuterMem_StrucFunc"/>
</dbReference>
<evidence type="ECO:0000256" key="4">
    <source>
        <dbReference type="PROSITE-ProRule" id="PRU00473"/>
    </source>
</evidence>
<evidence type="ECO:0000256" key="3">
    <source>
        <dbReference type="ARBA" id="ARBA00023237"/>
    </source>
</evidence>
<comment type="caution">
    <text evidence="7">The sequence shown here is derived from an EMBL/GenBank/DDBJ whole genome shotgun (WGS) entry which is preliminary data.</text>
</comment>
<evidence type="ECO:0000259" key="6">
    <source>
        <dbReference type="PROSITE" id="PS51123"/>
    </source>
</evidence>
<feature type="domain" description="OmpA-like" evidence="6">
    <location>
        <begin position="312"/>
        <end position="428"/>
    </location>
</feature>
<dbReference type="RefSeq" id="WP_106524366.1">
    <property type="nucleotide sequence ID" value="NZ_PYGD01000009.1"/>
</dbReference>
<keyword evidence="3" id="KW-0998">Cell outer membrane</keyword>
<proteinExistence type="predicted"/>
<keyword evidence="5" id="KW-1133">Transmembrane helix</keyword>
<dbReference type="PANTHER" id="PTHR30329">
    <property type="entry name" value="STATOR ELEMENT OF FLAGELLAR MOTOR COMPLEX"/>
    <property type="match status" value="1"/>
</dbReference>
<keyword evidence="2 4" id="KW-0472">Membrane</keyword>
<dbReference type="EMBL" id="PYGD01000009">
    <property type="protein sequence ID" value="PSK90018.1"/>
    <property type="molecule type" value="Genomic_DNA"/>
</dbReference>
<dbReference type="GO" id="GO:0009279">
    <property type="term" value="C:cell outer membrane"/>
    <property type="evidence" value="ECO:0007669"/>
    <property type="project" value="UniProtKB-SubCell"/>
</dbReference>
<dbReference type="OrthoDB" id="9782229at2"/>
<dbReference type="PANTHER" id="PTHR30329:SF21">
    <property type="entry name" value="LIPOPROTEIN YIAD-RELATED"/>
    <property type="match status" value="1"/>
</dbReference>
<sequence>MSINLVELAKGLFTPDVVSGAGATLGEDEGNIRKAVNAIIPAVLLGLFQKADNPSDPGRAGVVSAATAAAGNTDLPGTLQSVLSGGGASPENPWLQKGRELLGTLFGDKTDAIVSMVSGYSGVKTSSANTLMSATAPAVLGLAGNQAQGSDGIWALLLAQKDHIIRSLPSGLNLAGVPLLGSFAGWFSPSGPPVTPVSPVSPVSETTYPDRKKGGGGWLLWLLLLVLVALAIWYFMGQKGCNNQVTVPEEDTAMMAPMDTNANAGAASNLPARESIKVQLPDGSELDAYRGGIEDMLVTFLKSDYKKLGPDSLKNIWFDFDNLNFETGSAKITPESQMQINNLTAILKAFPGARLKIGGYTDKTGNEPGNVKLSGERAKAVQTALSDAGVGKQVDGAEGYGSKFAKFPAEAPEADRVKDRHVSVSVRG</sequence>
<dbReference type="InterPro" id="IPR006665">
    <property type="entry name" value="OmpA-like"/>
</dbReference>
<dbReference type="Gene3D" id="3.30.1330.60">
    <property type="entry name" value="OmpA-like domain"/>
    <property type="match status" value="1"/>
</dbReference>
<accession>A0A2P8CYH7</accession>
<dbReference type="SUPFAM" id="SSF103088">
    <property type="entry name" value="OmpA-like"/>
    <property type="match status" value="1"/>
</dbReference>
<dbReference type="InterPro" id="IPR009282">
    <property type="entry name" value="DUF937"/>
</dbReference>
<dbReference type="Pfam" id="PF00691">
    <property type="entry name" value="OmpA"/>
    <property type="match status" value="1"/>
</dbReference>
<dbReference type="CDD" id="cd07185">
    <property type="entry name" value="OmpA_C-like"/>
    <property type="match status" value="1"/>
</dbReference>
<evidence type="ECO:0000256" key="1">
    <source>
        <dbReference type="ARBA" id="ARBA00004442"/>
    </source>
</evidence>
<dbReference type="InterPro" id="IPR036737">
    <property type="entry name" value="OmpA-like_sf"/>
</dbReference>
<comment type="subcellular location">
    <subcellularLocation>
        <location evidence="1">Cell outer membrane</location>
    </subcellularLocation>
</comment>
<dbReference type="AlphaFoldDB" id="A0A2P8CYH7"/>
<dbReference type="InterPro" id="IPR006664">
    <property type="entry name" value="OMP_bac"/>
</dbReference>
<protein>
    <submittedName>
        <fullName evidence="7">OmpA family protein</fullName>
    </submittedName>
</protein>
<dbReference type="PROSITE" id="PS51123">
    <property type="entry name" value="OMPA_2"/>
    <property type="match status" value="1"/>
</dbReference>
<keyword evidence="5" id="KW-0812">Transmembrane</keyword>
<reference evidence="7 8" key="1">
    <citation type="submission" date="2018-03" db="EMBL/GenBank/DDBJ databases">
        <title>Genomic Encyclopedia of Type Strains, Phase III (KMG-III): the genomes of soil and plant-associated and newly described type strains.</title>
        <authorList>
            <person name="Whitman W."/>
        </authorList>
    </citation>
    <scope>NUCLEOTIDE SEQUENCE [LARGE SCALE GENOMIC DNA]</scope>
    <source>
        <strain evidence="7 8">CGMCC 1.12700</strain>
    </source>
</reference>